<dbReference type="Gene3D" id="3.40.50.10050">
    <property type="entry name" value="Translation initiation factor IF- 2, domain 3"/>
    <property type="match status" value="1"/>
</dbReference>
<dbReference type="InterPro" id="IPR053905">
    <property type="entry name" value="EF-G-like_DII"/>
</dbReference>
<evidence type="ECO:0000313" key="10">
    <source>
        <dbReference type="EMBL" id="PJE57568.1"/>
    </source>
</evidence>
<dbReference type="InterPro" id="IPR000795">
    <property type="entry name" value="T_Tr_GTP-bd_dom"/>
</dbReference>
<dbReference type="CDD" id="cd03702">
    <property type="entry name" value="IF2_mtIF2_II"/>
    <property type="match status" value="1"/>
</dbReference>
<name>A0A2M8KCC2_9BACT</name>
<evidence type="ECO:0000256" key="6">
    <source>
        <dbReference type="ARBA" id="ARBA00023134"/>
    </source>
</evidence>
<dbReference type="InterPro" id="IPR000178">
    <property type="entry name" value="TF_IF2_bacterial-like"/>
</dbReference>
<keyword evidence="5 8" id="KW-0648">Protein biosynthesis</keyword>
<dbReference type="PRINTS" id="PR00315">
    <property type="entry name" value="ELONGATNFCT"/>
</dbReference>
<dbReference type="InterPro" id="IPR005225">
    <property type="entry name" value="Small_GTP-bd"/>
</dbReference>
<dbReference type="Pfam" id="PF22042">
    <property type="entry name" value="EF-G_D2"/>
    <property type="match status" value="1"/>
</dbReference>
<evidence type="ECO:0000256" key="8">
    <source>
        <dbReference type="RuleBase" id="RU000644"/>
    </source>
</evidence>
<comment type="caution">
    <text evidence="10">The sequence shown here is derived from an EMBL/GenBank/DDBJ whole genome shotgun (WGS) entry which is preliminary data.</text>
</comment>
<dbReference type="InterPro" id="IPR036925">
    <property type="entry name" value="TIF_IF2_dom3_sf"/>
</dbReference>
<keyword evidence="3 8" id="KW-0396">Initiation factor</keyword>
<keyword evidence="4" id="KW-0547">Nucleotide-binding</keyword>
<keyword evidence="6" id="KW-0342">GTP-binding</keyword>
<comment type="function">
    <text evidence="8">One of the essential components for the initiation of protein synthesis. Protects formylmethionyl-tRNA from spontaneous hydrolysis and promotes its binding to the 30S ribosomal subunits. Also involved in the hydrolysis of GTP during the formation of the 70S ribosomal complex.</text>
</comment>
<sequence>MTENKNIKQSNVVNRPPIVVVLGHVDHGKTTLLDTIRKTNVVAKESGGITQHIGAYQVVCPPSPSAQADGRREHNGKLITFIDTPGHEAFSQMRSRGAKAADIAILVVAAEEGVKPQTKEVISYIKKEEIPVIVAVNKMDKPQANFEKTVGELGKEGLKVEARGGKVPAVKISAKGGTGINELLEMILLVAEMEELKADIEKPADGVVIESYLDNKRGPVATLLVFEGILGIGEWVVCGKTYGKIKNLEDFKGEKMKQASPATPVVVLGLNQVPIVGENFKVVDNEEAALTEIATEKEIRTSALAGTKIQPSEGEKILNIILKADVQGSLEAIQENLMKINLGGIGLNILKSEVGEISESDVKLAYSANALIIGFRVKASASVFNLAKRSGVKIRTYDVIYELFEEFKKEAAKLLEPGIEREELGRLKVIAIFRKEKSRMIVGGKVIDGKAVNKASIDVIRNEEKIASGKIVQLQHNKQDMNEVEKGREAGILFEGEPIIEEGDILEVYRIEKKRREL</sequence>
<comment type="similarity">
    <text evidence="1 8">Belongs to the TRAFAC class translation factor GTPase superfamily. Classic translation factor GTPase family. IF-2 subfamily.</text>
</comment>
<accession>A0A2M8KCC2</accession>
<dbReference type="SUPFAM" id="SSF52156">
    <property type="entry name" value="Initiation factor IF2/eIF5b, domain 3"/>
    <property type="match status" value="1"/>
</dbReference>
<dbReference type="GO" id="GO:0003924">
    <property type="term" value="F:GTPase activity"/>
    <property type="evidence" value="ECO:0007669"/>
    <property type="project" value="InterPro"/>
</dbReference>
<dbReference type="Gene3D" id="2.40.30.10">
    <property type="entry name" value="Translation factors"/>
    <property type="match status" value="2"/>
</dbReference>
<proteinExistence type="inferred from homology"/>
<evidence type="ECO:0000256" key="1">
    <source>
        <dbReference type="ARBA" id="ARBA00007733"/>
    </source>
</evidence>
<gene>
    <name evidence="10" type="ORF">COU82_01300</name>
</gene>
<evidence type="ECO:0000256" key="4">
    <source>
        <dbReference type="ARBA" id="ARBA00022741"/>
    </source>
</evidence>
<dbReference type="PANTHER" id="PTHR43381:SF4">
    <property type="entry name" value="EUKARYOTIC TRANSLATION INITIATION FACTOR 5B"/>
    <property type="match status" value="1"/>
</dbReference>
<dbReference type="FunFam" id="3.40.50.10050:FF:000001">
    <property type="entry name" value="Translation initiation factor IF-2"/>
    <property type="match status" value="1"/>
</dbReference>
<evidence type="ECO:0000313" key="11">
    <source>
        <dbReference type="Proteomes" id="UP000231648"/>
    </source>
</evidence>
<dbReference type="FunFam" id="3.40.50.300:FF:000019">
    <property type="entry name" value="Translation initiation factor IF-2"/>
    <property type="match status" value="1"/>
</dbReference>
<dbReference type="Gene3D" id="3.40.50.300">
    <property type="entry name" value="P-loop containing nucleotide triphosphate hydrolases"/>
    <property type="match status" value="1"/>
</dbReference>
<dbReference type="EMBL" id="PFDX01000013">
    <property type="protein sequence ID" value="PJE57568.1"/>
    <property type="molecule type" value="Genomic_DNA"/>
</dbReference>
<dbReference type="PANTHER" id="PTHR43381">
    <property type="entry name" value="TRANSLATION INITIATION FACTOR IF-2-RELATED"/>
    <property type="match status" value="1"/>
</dbReference>
<dbReference type="NCBIfam" id="TIGR00487">
    <property type="entry name" value="IF-2"/>
    <property type="match status" value="1"/>
</dbReference>
<dbReference type="AlphaFoldDB" id="A0A2M8KCC2"/>
<dbReference type="GO" id="GO:0005737">
    <property type="term" value="C:cytoplasm"/>
    <property type="evidence" value="ECO:0007669"/>
    <property type="project" value="UniProtKB-UniRule"/>
</dbReference>
<protein>
    <recommendedName>
        <fullName evidence="2 7">Translation initiation factor IF-2</fullName>
    </recommendedName>
</protein>
<dbReference type="NCBIfam" id="TIGR00231">
    <property type="entry name" value="small_GTP"/>
    <property type="match status" value="1"/>
</dbReference>
<organism evidence="10 11">
    <name type="scientific">Candidatus Portnoybacteria bacterium CG10_big_fil_rev_8_21_14_0_10_38_18</name>
    <dbReference type="NCBI Taxonomy" id="1974813"/>
    <lineage>
        <taxon>Bacteria</taxon>
        <taxon>Candidatus Portnoyibacteriota</taxon>
    </lineage>
</organism>
<dbReference type="Pfam" id="PF00009">
    <property type="entry name" value="GTP_EFTU"/>
    <property type="match status" value="1"/>
</dbReference>
<dbReference type="GO" id="GO:0005525">
    <property type="term" value="F:GTP binding"/>
    <property type="evidence" value="ECO:0007669"/>
    <property type="project" value="UniProtKB-KW"/>
</dbReference>
<dbReference type="Proteomes" id="UP000231648">
    <property type="component" value="Unassembled WGS sequence"/>
</dbReference>
<dbReference type="GO" id="GO:0003743">
    <property type="term" value="F:translation initiation factor activity"/>
    <property type="evidence" value="ECO:0007669"/>
    <property type="project" value="UniProtKB-UniRule"/>
</dbReference>
<dbReference type="SUPFAM" id="SSF52540">
    <property type="entry name" value="P-loop containing nucleoside triphosphate hydrolases"/>
    <property type="match status" value="1"/>
</dbReference>
<feature type="domain" description="Tr-type G" evidence="9">
    <location>
        <begin position="14"/>
        <end position="197"/>
    </location>
</feature>
<evidence type="ECO:0000256" key="2">
    <source>
        <dbReference type="ARBA" id="ARBA00020675"/>
    </source>
</evidence>
<dbReference type="InterPro" id="IPR044145">
    <property type="entry name" value="IF2_II"/>
</dbReference>
<dbReference type="SUPFAM" id="SSF50447">
    <property type="entry name" value="Translation proteins"/>
    <property type="match status" value="2"/>
</dbReference>
<dbReference type="PROSITE" id="PS51722">
    <property type="entry name" value="G_TR_2"/>
    <property type="match status" value="1"/>
</dbReference>
<dbReference type="InterPro" id="IPR009000">
    <property type="entry name" value="Transl_B-barrel_sf"/>
</dbReference>
<evidence type="ECO:0000259" key="9">
    <source>
        <dbReference type="PROSITE" id="PS51722"/>
    </source>
</evidence>
<evidence type="ECO:0000256" key="7">
    <source>
        <dbReference type="NCBIfam" id="TIGR00487"/>
    </source>
</evidence>
<dbReference type="InterPro" id="IPR023115">
    <property type="entry name" value="TIF_IF2_dom3"/>
</dbReference>
<dbReference type="CDD" id="cd01887">
    <property type="entry name" value="IF2_eIF5B"/>
    <property type="match status" value="1"/>
</dbReference>
<dbReference type="InterPro" id="IPR027417">
    <property type="entry name" value="P-loop_NTPase"/>
</dbReference>
<dbReference type="Pfam" id="PF11987">
    <property type="entry name" value="IF-2"/>
    <property type="match status" value="1"/>
</dbReference>
<reference evidence="11" key="1">
    <citation type="submission" date="2017-09" db="EMBL/GenBank/DDBJ databases">
        <title>Depth-based differentiation of microbial function through sediment-hosted aquifers and enrichment of novel symbionts in the deep terrestrial subsurface.</title>
        <authorList>
            <person name="Probst A.J."/>
            <person name="Ladd B."/>
            <person name="Jarett J.K."/>
            <person name="Geller-Mcgrath D.E."/>
            <person name="Sieber C.M.K."/>
            <person name="Emerson J.B."/>
            <person name="Anantharaman K."/>
            <person name="Thomas B.C."/>
            <person name="Malmstrom R."/>
            <person name="Stieglmeier M."/>
            <person name="Klingl A."/>
            <person name="Woyke T."/>
            <person name="Ryan C.M."/>
            <person name="Banfield J.F."/>
        </authorList>
    </citation>
    <scope>NUCLEOTIDE SEQUENCE [LARGE SCALE GENOMIC DNA]</scope>
</reference>
<dbReference type="InterPro" id="IPR015760">
    <property type="entry name" value="TIF_IF2"/>
</dbReference>
<evidence type="ECO:0000256" key="3">
    <source>
        <dbReference type="ARBA" id="ARBA00022540"/>
    </source>
</evidence>
<evidence type="ECO:0000256" key="5">
    <source>
        <dbReference type="ARBA" id="ARBA00022917"/>
    </source>
</evidence>